<keyword evidence="1" id="KW-1133">Transmembrane helix</keyword>
<organism evidence="2 3">
    <name type="scientific">Enterocloster hominis</name>
    <name type="common">ex Liu et al. 2021</name>
    <dbReference type="NCBI Taxonomy" id="2763663"/>
    <lineage>
        <taxon>Bacteria</taxon>
        <taxon>Bacillati</taxon>
        <taxon>Bacillota</taxon>
        <taxon>Clostridia</taxon>
        <taxon>Lachnospirales</taxon>
        <taxon>Lachnospiraceae</taxon>
        <taxon>Enterocloster</taxon>
    </lineage>
</organism>
<protein>
    <submittedName>
        <fullName evidence="2">Uncharacterized protein</fullName>
    </submittedName>
</protein>
<evidence type="ECO:0000256" key="1">
    <source>
        <dbReference type="SAM" id="Phobius"/>
    </source>
</evidence>
<keyword evidence="1" id="KW-0472">Membrane</keyword>
<name>A0ABR7NS51_9FIRM</name>
<comment type="caution">
    <text evidence="2">The sequence shown here is derived from an EMBL/GenBank/DDBJ whole genome shotgun (WGS) entry which is preliminary data.</text>
</comment>
<dbReference type="RefSeq" id="WP_262427383.1">
    <property type="nucleotide sequence ID" value="NZ_JACRTJ010000015.1"/>
</dbReference>
<evidence type="ECO:0000313" key="3">
    <source>
        <dbReference type="Proteomes" id="UP000647491"/>
    </source>
</evidence>
<sequence>MGKAILTFICMFLSLAFGFDSYASEHLLPLEESEYQEIVSMRDEILFQMNHGGARAELGRDVRMDELGMERAYKIYSEPGLLKTEDPKKSLENSDYMWQIPVYTGHVTVLADITKVTPLPKDIPEDAEQMLKDDLNHWTVGAVYVYKNETVDYNEAVAASLEVAGYDSDKYRYEIVSGLPGIRYPAAVVFSADGIPEFIIPVQKATAHAFTGEWPTAAENRSTVPSLEVQDGRNDSGTSFPVYYYSDVARASNSWLRYGMGLSYKERGFGAGNISAVILGAAGVFTIAGVIRNKNRT</sequence>
<dbReference type="EMBL" id="JACRTJ010000015">
    <property type="protein sequence ID" value="MBC8598951.1"/>
    <property type="molecule type" value="Genomic_DNA"/>
</dbReference>
<evidence type="ECO:0000313" key="2">
    <source>
        <dbReference type="EMBL" id="MBC8598951.1"/>
    </source>
</evidence>
<feature type="transmembrane region" description="Helical" evidence="1">
    <location>
        <begin position="269"/>
        <end position="291"/>
    </location>
</feature>
<proteinExistence type="predicted"/>
<reference evidence="2 3" key="1">
    <citation type="submission" date="2020-08" db="EMBL/GenBank/DDBJ databases">
        <title>Genome public.</title>
        <authorList>
            <person name="Liu C."/>
            <person name="Sun Q."/>
        </authorList>
    </citation>
    <scope>NUCLEOTIDE SEQUENCE [LARGE SCALE GENOMIC DNA]</scope>
    <source>
        <strain evidence="2 3">BX10</strain>
    </source>
</reference>
<keyword evidence="1" id="KW-0812">Transmembrane</keyword>
<dbReference type="Proteomes" id="UP000647491">
    <property type="component" value="Unassembled WGS sequence"/>
</dbReference>
<accession>A0ABR7NS51</accession>
<gene>
    <name evidence="2" type="ORF">H8708_06865</name>
</gene>
<keyword evidence="3" id="KW-1185">Reference proteome</keyword>